<evidence type="ECO:0000259" key="3">
    <source>
        <dbReference type="Pfam" id="PF01979"/>
    </source>
</evidence>
<dbReference type="PANTHER" id="PTHR43794">
    <property type="entry name" value="AMINOHYDROLASE SSNA-RELATED"/>
    <property type="match status" value="1"/>
</dbReference>
<proteinExistence type="inferred from homology"/>
<dbReference type="PANTHER" id="PTHR43794:SF11">
    <property type="entry name" value="AMIDOHYDROLASE-RELATED DOMAIN-CONTAINING PROTEIN"/>
    <property type="match status" value="1"/>
</dbReference>
<dbReference type="InterPro" id="IPR006680">
    <property type="entry name" value="Amidohydro-rel"/>
</dbReference>
<comment type="caution">
    <text evidence="4">The sequence shown here is derived from an EMBL/GenBank/DDBJ whole genome shotgun (WGS) entry which is preliminary data.</text>
</comment>
<protein>
    <submittedName>
        <fullName evidence="4">Cytosine/adenosine deaminase-related metal-dependent hydrolase</fullName>
    </submittedName>
</protein>
<feature type="domain" description="Amidohydrolase-related" evidence="3">
    <location>
        <begin position="62"/>
        <end position="446"/>
    </location>
</feature>
<evidence type="ECO:0000256" key="2">
    <source>
        <dbReference type="ARBA" id="ARBA00022801"/>
    </source>
</evidence>
<dbReference type="Gene3D" id="3.20.20.140">
    <property type="entry name" value="Metal-dependent hydrolases"/>
    <property type="match status" value="1"/>
</dbReference>
<accession>A0A4R3VCP2</accession>
<sequence length="499" mass="54862">MTNTSSLLLAPEWLLTGPDAGTPRKAHGVLVRRDRIAAIAPLPQLLNDHPEAQRIYLPDCLLMAGMVNAHQHGRGLSQIQLGYHDTFLEAWIASRRGKGILDPYAITHLAALEMLANGVTCAIHANYTYGTGDYEHEVREQLRAYDDAGLRVTMCVGYQDQGALVYPPHEACHLHGLPQALRDWLSRPGAKPYAGSVQDTIALMHRLLADYADHPRIRLCYGPGGPQWVSDDAWRQLARDANEHALAIHTHALESPAQVRAARDLYPGGVFQHLDALGALGPRTILAHGVWIEEKDMPLLAERGVSIVRNPGCNLRMHNGIAPLARFLKHGLTVAIGSDNVTLQDDEDLLSELRLADQLAREPDWQGAPPASVEQLLAMLTSNGAHAAQWGGDTGRISPGLAADLVAIDLTRARTPMLDDDMPLLRAMLSRSRGDDVRMTMVDGRIRYLQGRHTDADIDQARAAAVACAEAARTQVDQLRREKARETVEHLCQHYRSRA</sequence>
<dbReference type="AlphaFoldDB" id="A0A4R3VCP2"/>
<comment type="similarity">
    <text evidence="1">Belongs to the metallo-dependent hydrolases superfamily. ATZ/TRZ family.</text>
</comment>
<organism evidence="4 5">
    <name type="scientific">Paracandidimonas soli</name>
    <dbReference type="NCBI Taxonomy" id="1917182"/>
    <lineage>
        <taxon>Bacteria</taxon>
        <taxon>Pseudomonadati</taxon>
        <taxon>Pseudomonadota</taxon>
        <taxon>Betaproteobacteria</taxon>
        <taxon>Burkholderiales</taxon>
        <taxon>Alcaligenaceae</taxon>
        <taxon>Paracandidimonas</taxon>
    </lineage>
</organism>
<dbReference type="GO" id="GO:0016810">
    <property type="term" value="F:hydrolase activity, acting on carbon-nitrogen (but not peptide) bonds"/>
    <property type="evidence" value="ECO:0007669"/>
    <property type="project" value="InterPro"/>
</dbReference>
<dbReference type="InterPro" id="IPR011059">
    <property type="entry name" value="Metal-dep_hydrolase_composite"/>
</dbReference>
<evidence type="ECO:0000313" key="5">
    <source>
        <dbReference type="Proteomes" id="UP000294692"/>
    </source>
</evidence>
<dbReference type="Gene3D" id="2.30.40.10">
    <property type="entry name" value="Urease, subunit C, domain 1"/>
    <property type="match status" value="1"/>
</dbReference>
<evidence type="ECO:0000313" key="4">
    <source>
        <dbReference type="EMBL" id="TCV03097.1"/>
    </source>
</evidence>
<gene>
    <name evidence="4" type="ORF">EV686_101559</name>
</gene>
<keyword evidence="5" id="KW-1185">Reference proteome</keyword>
<name>A0A4R3VCP2_9BURK</name>
<dbReference type="SUPFAM" id="SSF51556">
    <property type="entry name" value="Metallo-dependent hydrolases"/>
    <property type="match status" value="1"/>
</dbReference>
<reference evidence="4 5" key="1">
    <citation type="submission" date="2019-03" db="EMBL/GenBank/DDBJ databases">
        <title>Genomic Encyclopedia of Type Strains, Phase IV (KMG-IV): sequencing the most valuable type-strain genomes for metagenomic binning, comparative biology and taxonomic classification.</title>
        <authorList>
            <person name="Goeker M."/>
        </authorList>
    </citation>
    <scope>NUCLEOTIDE SEQUENCE [LARGE SCALE GENOMIC DNA]</scope>
    <source>
        <strain evidence="4 5">DSM 100048</strain>
    </source>
</reference>
<dbReference type="Pfam" id="PF01979">
    <property type="entry name" value="Amidohydro_1"/>
    <property type="match status" value="1"/>
</dbReference>
<dbReference type="EMBL" id="SMBX01000001">
    <property type="protein sequence ID" value="TCV03097.1"/>
    <property type="molecule type" value="Genomic_DNA"/>
</dbReference>
<keyword evidence="2 4" id="KW-0378">Hydrolase</keyword>
<dbReference type="OrthoDB" id="9807210at2"/>
<dbReference type="SUPFAM" id="SSF51338">
    <property type="entry name" value="Composite domain of metallo-dependent hydrolases"/>
    <property type="match status" value="1"/>
</dbReference>
<evidence type="ECO:0000256" key="1">
    <source>
        <dbReference type="ARBA" id="ARBA00006745"/>
    </source>
</evidence>
<dbReference type="InterPro" id="IPR050287">
    <property type="entry name" value="MTA/SAH_deaminase"/>
</dbReference>
<dbReference type="Proteomes" id="UP000294692">
    <property type="component" value="Unassembled WGS sequence"/>
</dbReference>
<dbReference type="InterPro" id="IPR032466">
    <property type="entry name" value="Metal_Hydrolase"/>
</dbReference>
<dbReference type="RefSeq" id="WP_132473241.1">
    <property type="nucleotide sequence ID" value="NZ_JBHRVM010000001.1"/>
</dbReference>